<dbReference type="Gene3D" id="2.60.120.10">
    <property type="entry name" value="Jelly Rolls"/>
    <property type="match status" value="1"/>
</dbReference>
<dbReference type="PANTHER" id="PTHR43280">
    <property type="entry name" value="ARAC-FAMILY TRANSCRIPTIONAL REGULATOR"/>
    <property type="match status" value="1"/>
</dbReference>
<dbReference type="PROSITE" id="PS00041">
    <property type="entry name" value="HTH_ARAC_FAMILY_1"/>
    <property type="match status" value="1"/>
</dbReference>
<dbReference type="InterPro" id="IPR018062">
    <property type="entry name" value="HTH_AraC-typ_CS"/>
</dbReference>
<evidence type="ECO:0000259" key="4">
    <source>
        <dbReference type="PROSITE" id="PS01124"/>
    </source>
</evidence>
<dbReference type="InterPro" id="IPR009057">
    <property type="entry name" value="Homeodomain-like_sf"/>
</dbReference>
<evidence type="ECO:0000256" key="2">
    <source>
        <dbReference type="ARBA" id="ARBA00023125"/>
    </source>
</evidence>
<keyword evidence="3" id="KW-0804">Transcription</keyword>
<dbReference type="Proteomes" id="UP001320876">
    <property type="component" value="Unassembled WGS sequence"/>
</dbReference>
<keyword evidence="2" id="KW-0238">DNA-binding</keyword>
<dbReference type="EMBL" id="JAPDDT010000011">
    <property type="protein sequence ID" value="MCW1925060.1"/>
    <property type="molecule type" value="Genomic_DNA"/>
</dbReference>
<evidence type="ECO:0000313" key="6">
    <source>
        <dbReference type="Proteomes" id="UP001320876"/>
    </source>
</evidence>
<accession>A0ABT3GNF2</accession>
<keyword evidence="1" id="KW-0805">Transcription regulation</keyword>
<dbReference type="Pfam" id="PF12833">
    <property type="entry name" value="HTH_18"/>
    <property type="match status" value="1"/>
</dbReference>
<dbReference type="Gene3D" id="1.10.10.60">
    <property type="entry name" value="Homeodomain-like"/>
    <property type="match status" value="2"/>
</dbReference>
<organism evidence="5 6">
    <name type="scientific">Luteolibacter arcticus</name>
    <dbReference type="NCBI Taxonomy" id="1581411"/>
    <lineage>
        <taxon>Bacteria</taxon>
        <taxon>Pseudomonadati</taxon>
        <taxon>Verrucomicrobiota</taxon>
        <taxon>Verrucomicrobiia</taxon>
        <taxon>Verrucomicrobiales</taxon>
        <taxon>Verrucomicrobiaceae</taxon>
        <taxon>Luteolibacter</taxon>
    </lineage>
</organism>
<dbReference type="PROSITE" id="PS01124">
    <property type="entry name" value="HTH_ARAC_FAMILY_2"/>
    <property type="match status" value="1"/>
</dbReference>
<comment type="caution">
    <text evidence="5">The sequence shown here is derived from an EMBL/GenBank/DDBJ whole genome shotgun (WGS) entry which is preliminary data.</text>
</comment>
<dbReference type="SMART" id="SM00342">
    <property type="entry name" value="HTH_ARAC"/>
    <property type="match status" value="1"/>
</dbReference>
<dbReference type="SUPFAM" id="SSF46689">
    <property type="entry name" value="Homeodomain-like"/>
    <property type="match status" value="2"/>
</dbReference>
<dbReference type="RefSeq" id="WP_264489168.1">
    <property type="nucleotide sequence ID" value="NZ_JAPDDT010000011.1"/>
</dbReference>
<dbReference type="InterPro" id="IPR011051">
    <property type="entry name" value="RmlC_Cupin_sf"/>
</dbReference>
<sequence length="301" mass="33884">MQVVPSISGYGQPSFTVLPLTKTRAFTATSYCEPTFRFLWHYHPEWEVVFVRNACGTRHVGTSVEKFGPGDLTMLPGNVPHTWFSSKDQVGDTRVTVIHFLPQVWGETFWKLPEIKAFHALCQNAQRGVRFSGKESEEIGQRMEALAASGSTSLDSFMDLWKIFTLLTKLEVHSLHAVEEGKSDWQNARLDELLVWLESRLGEPITQQEAAARVKMSPAAFSRWFKVNMGCVFNRYLNEIRVARVCAEIAHGKLSITEAAFQAGYNNLSNFNRRFLEVTGLTPKAFRLQIQAKPVGARAAG</sequence>
<evidence type="ECO:0000256" key="1">
    <source>
        <dbReference type="ARBA" id="ARBA00023015"/>
    </source>
</evidence>
<name>A0ABT3GNF2_9BACT</name>
<proteinExistence type="predicted"/>
<dbReference type="InterPro" id="IPR014710">
    <property type="entry name" value="RmlC-like_jellyroll"/>
</dbReference>
<dbReference type="InterPro" id="IPR018060">
    <property type="entry name" value="HTH_AraC"/>
</dbReference>
<dbReference type="SUPFAM" id="SSF51182">
    <property type="entry name" value="RmlC-like cupins"/>
    <property type="match status" value="1"/>
</dbReference>
<keyword evidence="6" id="KW-1185">Reference proteome</keyword>
<dbReference type="PANTHER" id="PTHR43280:SF27">
    <property type="entry name" value="TRANSCRIPTIONAL REGULATOR MTLR"/>
    <property type="match status" value="1"/>
</dbReference>
<evidence type="ECO:0000313" key="5">
    <source>
        <dbReference type="EMBL" id="MCW1925060.1"/>
    </source>
</evidence>
<evidence type="ECO:0000256" key="3">
    <source>
        <dbReference type="ARBA" id="ARBA00023163"/>
    </source>
</evidence>
<reference evidence="5 6" key="1">
    <citation type="submission" date="2022-10" db="EMBL/GenBank/DDBJ databases">
        <title>Luteolibacter arcticus strain CCTCC AB 2014275, whole genome shotgun sequencing project.</title>
        <authorList>
            <person name="Zhao G."/>
            <person name="Shen L."/>
        </authorList>
    </citation>
    <scope>NUCLEOTIDE SEQUENCE [LARGE SCALE GENOMIC DNA]</scope>
    <source>
        <strain evidence="5 6">CCTCC AB 2014275</strain>
    </source>
</reference>
<protein>
    <submittedName>
        <fullName evidence="5">AraC family transcriptional regulator</fullName>
    </submittedName>
</protein>
<feature type="domain" description="HTH araC/xylS-type" evidence="4">
    <location>
        <begin position="191"/>
        <end position="289"/>
    </location>
</feature>
<gene>
    <name evidence="5" type="ORF">OKA05_21040</name>
</gene>